<comment type="pathway">
    <text evidence="2 13">tRNA modification; tRNA-queuosine biosynthesis.</text>
</comment>
<evidence type="ECO:0000256" key="1">
    <source>
        <dbReference type="ARBA" id="ARBA00004496"/>
    </source>
</evidence>
<dbReference type="EC" id="2.4.99.17" evidence="10 13"/>
<dbReference type="Proteomes" id="UP000824139">
    <property type="component" value="Unassembled WGS sequence"/>
</dbReference>
<comment type="function">
    <text evidence="13">Transfers and isomerizes the ribose moiety from AdoMet to the 7-aminomethyl group of 7-deazaguanine (preQ1-tRNA) to give epoxyqueuosine (oQ-tRNA).</text>
</comment>
<feature type="region of interest" description="Disordered" evidence="14">
    <location>
        <begin position="113"/>
        <end position="138"/>
    </location>
</feature>
<organism evidence="15 16">
    <name type="scientific">Candidatus Scatenecus faecavium</name>
    <dbReference type="NCBI Taxonomy" id="2840915"/>
    <lineage>
        <taxon>Bacteria</taxon>
        <taxon>Candidatus Scatenecus</taxon>
    </lineage>
</organism>
<dbReference type="Gene3D" id="3.40.1780.10">
    <property type="entry name" value="QueA-like"/>
    <property type="match status" value="2"/>
</dbReference>
<proteinExistence type="inferred from homology"/>
<dbReference type="SUPFAM" id="SSF111337">
    <property type="entry name" value="QueA-like"/>
    <property type="match status" value="1"/>
</dbReference>
<evidence type="ECO:0000256" key="4">
    <source>
        <dbReference type="ARBA" id="ARBA00022490"/>
    </source>
</evidence>
<keyword evidence="15" id="KW-0328">Glycosyltransferase</keyword>
<evidence type="ECO:0000256" key="12">
    <source>
        <dbReference type="ARBA" id="ARBA00076160"/>
    </source>
</evidence>
<evidence type="ECO:0000256" key="11">
    <source>
        <dbReference type="ARBA" id="ARBA00069325"/>
    </source>
</evidence>
<protein>
    <recommendedName>
        <fullName evidence="11 13">S-adenosylmethionine:tRNA ribosyltransferase-isomerase</fullName>
        <ecNumber evidence="10 13">2.4.99.17</ecNumber>
    </recommendedName>
    <alternativeName>
        <fullName evidence="12 13">Queuosine biosynthesis protein QueA</fullName>
    </alternativeName>
</protein>
<evidence type="ECO:0000256" key="14">
    <source>
        <dbReference type="SAM" id="MobiDB-lite"/>
    </source>
</evidence>
<dbReference type="NCBIfam" id="NF001140">
    <property type="entry name" value="PRK00147.1"/>
    <property type="match status" value="1"/>
</dbReference>
<reference evidence="15" key="2">
    <citation type="journal article" date="2021" name="PeerJ">
        <title>Extensive microbial diversity within the chicken gut microbiome revealed by metagenomics and culture.</title>
        <authorList>
            <person name="Gilroy R."/>
            <person name="Ravi A."/>
            <person name="Getino M."/>
            <person name="Pursley I."/>
            <person name="Horton D.L."/>
            <person name="Alikhan N.F."/>
            <person name="Baker D."/>
            <person name="Gharbi K."/>
            <person name="Hall N."/>
            <person name="Watson M."/>
            <person name="Adriaenssens E.M."/>
            <person name="Foster-Nyarko E."/>
            <person name="Jarju S."/>
            <person name="Secka A."/>
            <person name="Antonio M."/>
            <person name="Oren A."/>
            <person name="Chaudhuri R.R."/>
            <person name="La Ragione R."/>
            <person name="Hildebrand F."/>
            <person name="Pallen M.J."/>
        </authorList>
    </citation>
    <scope>NUCLEOTIDE SEQUENCE</scope>
    <source>
        <strain evidence="15">CHK152-2994</strain>
    </source>
</reference>
<accession>A0A9D1K340</accession>
<dbReference type="GO" id="GO:0051075">
    <property type="term" value="F:S-adenosylmethionine:tRNA ribosyltransferase-isomerase activity"/>
    <property type="evidence" value="ECO:0007669"/>
    <property type="project" value="UniProtKB-EC"/>
</dbReference>
<comment type="subunit">
    <text evidence="3 13">Monomer.</text>
</comment>
<evidence type="ECO:0000256" key="8">
    <source>
        <dbReference type="ARBA" id="ARBA00052751"/>
    </source>
</evidence>
<dbReference type="AlphaFoldDB" id="A0A9D1K340"/>
<dbReference type="PANTHER" id="PTHR30307:SF0">
    <property type="entry name" value="S-ADENOSYLMETHIONINE:TRNA RIBOSYLTRANSFERASE-ISOMERASE"/>
    <property type="match status" value="1"/>
</dbReference>
<dbReference type="PANTHER" id="PTHR30307">
    <property type="entry name" value="S-ADENOSYLMETHIONINE:TRNA RIBOSYLTRANSFERASE-ISOMERASE"/>
    <property type="match status" value="1"/>
</dbReference>
<dbReference type="NCBIfam" id="TIGR00113">
    <property type="entry name" value="queA"/>
    <property type="match status" value="1"/>
</dbReference>
<evidence type="ECO:0000256" key="13">
    <source>
        <dbReference type="HAMAP-Rule" id="MF_00113"/>
    </source>
</evidence>
<keyword evidence="5 13" id="KW-0808">Transferase</keyword>
<evidence type="ECO:0000256" key="7">
    <source>
        <dbReference type="ARBA" id="ARBA00022785"/>
    </source>
</evidence>
<dbReference type="GO" id="GO:0008616">
    <property type="term" value="P:tRNA queuosine(34) biosynthetic process"/>
    <property type="evidence" value="ECO:0007669"/>
    <property type="project" value="UniProtKB-UniRule"/>
</dbReference>
<evidence type="ECO:0000256" key="3">
    <source>
        <dbReference type="ARBA" id="ARBA00011245"/>
    </source>
</evidence>
<evidence type="ECO:0000313" key="15">
    <source>
        <dbReference type="EMBL" id="HIS82327.1"/>
    </source>
</evidence>
<dbReference type="GO" id="GO:0005737">
    <property type="term" value="C:cytoplasm"/>
    <property type="evidence" value="ECO:0007669"/>
    <property type="project" value="UniProtKB-SubCell"/>
</dbReference>
<dbReference type="InterPro" id="IPR042118">
    <property type="entry name" value="QueA_dom1"/>
</dbReference>
<keyword evidence="6 13" id="KW-0949">S-adenosyl-L-methionine</keyword>
<dbReference type="InterPro" id="IPR003699">
    <property type="entry name" value="QueA"/>
</dbReference>
<dbReference type="HAMAP" id="MF_00113">
    <property type="entry name" value="QueA"/>
    <property type="match status" value="1"/>
</dbReference>
<keyword evidence="7 13" id="KW-0671">Queuosine biosynthesis</keyword>
<feature type="compositionally biased region" description="Basic and acidic residues" evidence="14">
    <location>
        <begin position="113"/>
        <end position="126"/>
    </location>
</feature>
<keyword evidence="4 13" id="KW-0963">Cytoplasm</keyword>
<gene>
    <name evidence="13 15" type="primary">queA</name>
    <name evidence="15" type="ORF">IAD41_01805</name>
</gene>
<evidence type="ECO:0000313" key="16">
    <source>
        <dbReference type="Proteomes" id="UP000824139"/>
    </source>
</evidence>
<evidence type="ECO:0000256" key="10">
    <source>
        <dbReference type="ARBA" id="ARBA00066503"/>
    </source>
</evidence>
<dbReference type="Pfam" id="PF02547">
    <property type="entry name" value="Queuosine_synth"/>
    <property type="match status" value="1"/>
</dbReference>
<evidence type="ECO:0000256" key="6">
    <source>
        <dbReference type="ARBA" id="ARBA00022691"/>
    </source>
</evidence>
<dbReference type="FunFam" id="3.40.1780.10:FF:000001">
    <property type="entry name" value="S-adenosylmethionine:tRNA ribosyltransferase-isomerase"/>
    <property type="match status" value="1"/>
</dbReference>
<comment type="subcellular location">
    <subcellularLocation>
        <location evidence="1 13">Cytoplasm</location>
    </subcellularLocation>
</comment>
<comment type="similarity">
    <text evidence="9 13">Belongs to the QueA family.</text>
</comment>
<reference evidence="15" key="1">
    <citation type="submission" date="2020-10" db="EMBL/GenBank/DDBJ databases">
        <authorList>
            <person name="Gilroy R."/>
        </authorList>
    </citation>
    <scope>NUCLEOTIDE SEQUENCE</scope>
    <source>
        <strain evidence="15">CHK152-2994</strain>
    </source>
</reference>
<comment type="caution">
    <text evidence="15">The sequence shown here is derived from an EMBL/GenBank/DDBJ whole genome shotgun (WGS) entry which is preliminary data.</text>
</comment>
<dbReference type="InterPro" id="IPR042119">
    <property type="entry name" value="QueA_dom2"/>
</dbReference>
<dbReference type="InterPro" id="IPR036100">
    <property type="entry name" value="QueA_sf"/>
</dbReference>
<dbReference type="Gene3D" id="2.40.10.240">
    <property type="entry name" value="QueA-like"/>
    <property type="match status" value="1"/>
</dbReference>
<comment type="catalytic activity">
    <reaction evidence="8 13">
        <text>7-aminomethyl-7-carbaguanosine(34) in tRNA + S-adenosyl-L-methionine = epoxyqueuosine(34) in tRNA + adenine + L-methionine + 2 H(+)</text>
        <dbReference type="Rhea" id="RHEA:32155"/>
        <dbReference type="Rhea" id="RHEA-COMP:10342"/>
        <dbReference type="Rhea" id="RHEA-COMP:18582"/>
        <dbReference type="ChEBI" id="CHEBI:15378"/>
        <dbReference type="ChEBI" id="CHEBI:16708"/>
        <dbReference type="ChEBI" id="CHEBI:57844"/>
        <dbReference type="ChEBI" id="CHEBI:59789"/>
        <dbReference type="ChEBI" id="CHEBI:82833"/>
        <dbReference type="ChEBI" id="CHEBI:194443"/>
        <dbReference type="EC" id="2.4.99.17"/>
    </reaction>
</comment>
<evidence type="ECO:0000256" key="9">
    <source>
        <dbReference type="ARBA" id="ARBA00061210"/>
    </source>
</evidence>
<name>A0A9D1K340_9BACT</name>
<evidence type="ECO:0000256" key="5">
    <source>
        <dbReference type="ARBA" id="ARBA00022679"/>
    </source>
</evidence>
<dbReference type="EMBL" id="DVJO01000042">
    <property type="protein sequence ID" value="HIS82327.1"/>
    <property type="molecule type" value="Genomic_DNA"/>
</dbReference>
<evidence type="ECO:0000256" key="2">
    <source>
        <dbReference type="ARBA" id="ARBA00004691"/>
    </source>
</evidence>
<sequence length="406" mass="46401">MLLSEFDYELPEELIAQLPADKRENSRMLVLERESRTISHKHFYDIVDLIENDTLLVLNDTKVMPARLIGHKDTGAKIEVFLLKNITPRPLRNKGNRRGKSLVTLFPEAERSGEREEVQLEPDNKNKAKVRTSGEGFVSEQTANTDEPFWEVLIKPSKRVKPETIITISDELSVRAIERTEEDGGWIVELIYEGNLLEVLHRNGNIPLPPYIERKLADEDIKKLDFERYQTVYAKDEGSVAAPTAGLHFTQEILQKLKDKGVEIAYVTLNVGLGTFRPVKCENILEHKMHSETFEISEETARKINEAKAQGKKITAVGTTTVRTLETAYQQFGEIKACHSASELFIYPPYEFKVIDNLITNFHLPKSTLLMLVSALAGKDFIFEAYKQAVENKYRFFSYGDCMFIK</sequence>